<evidence type="ECO:0000256" key="9">
    <source>
        <dbReference type="SAM" id="Phobius"/>
    </source>
</evidence>
<keyword evidence="6 9" id="KW-0472">Membrane</keyword>
<dbReference type="PANTHER" id="PTHR33562">
    <property type="entry name" value="ATILLA, ISOFORM B-RELATED-RELATED"/>
    <property type="match status" value="1"/>
</dbReference>
<dbReference type="EMBL" id="AXCN02000376">
    <property type="status" value="NOT_ANNOTATED_CDS"/>
    <property type="molecule type" value="Genomic_DNA"/>
</dbReference>
<evidence type="ECO:0000256" key="3">
    <source>
        <dbReference type="ARBA" id="ARBA00022692"/>
    </source>
</evidence>
<evidence type="ECO:0000256" key="5">
    <source>
        <dbReference type="ARBA" id="ARBA00022989"/>
    </source>
</evidence>
<keyword evidence="2" id="KW-0336">GPI-anchor</keyword>
<keyword evidence="3 9" id="KW-0812">Transmembrane</keyword>
<feature type="transmembrane region" description="Helical" evidence="9">
    <location>
        <begin position="242"/>
        <end position="265"/>
    </location>
</feature>
<dbReference type="InterPro" id="IPR031424">
    <property type="entry name" value="QVR-like"/>
</dbReference>
<evidence type="ECO:0000256" key="1">
    <source>
        <dbReference type="ARBA" id="ARBA00004589"/>
    </source>
</evidence>
<organism evidence="10 11">
    <name type="scientific">Anopheles farauti</name>
    <dbReference type="NCBI Taxonomy" id="69004"/>
    <lineage>
        <taxon>Eukaryota</taxon>
        <taxon>Metazoa</taxon>
        <taxon>Ecdysozoa</taxon>
        <taxon>Arthropoda</taxon>
        <taxon>Hexapoda</taxon>
        <taxon>Insecta</taxon>
        <taxon>Pterygota</taxon>
        <taxon>Neoptera</taxon>
        <taxon>Endopterygota</taxon>
        <taxon>Diptera</taxon>
        <taxon>Nematocera</taxon>
        <taxon>Culicoidea</taxon>
        <taxon>Culicidae</taxon>
        <taxon>Anophelinae</taxon>
        <taxon>Anopheles</taxon>
    </lineage>
</organism>
<dbReference type="GO" id="GO:0030431">
    <property type="term" value="P:sleep"/>
    <property type="evidence" value="ECO:0007669"/>
    <property type="project" value="InterPro"/>
</dbReference>
<dbReference type="PANTHER" id="PTHR33562:SF18">
    <property type="entry name" value="BOUDIN-RELATED"/>
    <property type="match status" value="1"/>
</dbReference>
<dbReference type="AlphaFoldDB" id="A0A182Q3A7"/>
<dbReference type="CDD" id="cd23590">
    <property type="entry name" value="TFP_LU_ECD_Bou"/>
    <property type="match status" value="1"/>
</dbReference>
<evidence type="ECO:0000256" key="4">
    <source>
        <dbReference type="ARBA" id="ARBA00022729"/>
    </source>
</evidence>
<evidence type="ECO:0000256" key="2">
    <source>
        <dbReference type="ARBA" id="ARBA00022622"/>
    </source>
</evidence>
<keyword evidence="4" id="KW-0732">Signal</keyword>
<evidence type="ECO:0000256" key="8">
    <source>
        <dbReference type="ARBA" id="ARBA00023288"/>
    </source>
</evidence>
<dbReference type="Pfam" id="PF17064">
    <property type="entry name" value="QVR"/>
    <property type="match status" value="1"/>
</dbReference>
<name>A0A182Q3A7_9DIPT</name>
<dbReference type="EnsemblMetazoa" id="AFAF002230-RA">
    <property type="protein sequence ID" value="AFAF002230-PA"/>
    <property type="gene ID" value="AFAF002230"/>
</dbReference>
<proteinExistence type="predicted"/>
<dbReference type="GO" id="GO:0032222">
    <property type="term" value="P:regulation of synaptic transmission, cholinergic"/>
    <property type="evidence" value="ECO:0007669"/>
    <property type="project" value="InterPro"/>
</dbReference>
<dbReference type="InterPro" id="IPR050975">
    <property type="entry name" value="Sleep_regulator"/>
</dbReference>
<keyword evidence="8" id="KW-0449">Lipoprotein</keyword>
<reference evidence="10" key="2">
    <citation type="submission" date="2020-05" db="UniProtKB">
        <authorList>
            <consortium name="EnsemblMetazoa"/>
        </authorList>
    </citation>
    <scope>IDENTIFICATION</scope>
    <source>
        <strain evidence="10">FAR1</strain>
    </source>
</reference>
<evidence type="ECO:0000313" key="11">
    <source>
        <dbReference type="Proteomes" id="UP000075886"/>
    </source>
</evidence>
<dbReference type="VEuPathDB" id="VectorBase:AFAF002230"/>
<comment type="subcellular location">
    <subcellularLocation>
        <location evidence="1">Membrane</location>
        <topology evidence="1">Lipid-anchor</topology>
        <topology evidence="1">GPI-anchor</topology>
    </subcellularLocation>
</comment>
<evidence type="ECO:0000313" key="10">
    <source>
        <dbReference type="EnsemblMetazoa" id="AFAF002230-PA"/>
    </source>
</evidence>
<keyword evidence="5 9" id="KW-1133">Transmembrane helix</keyword>
<reference evidence="11" key="1">
    <citation type="submission" date="2014-01" db="EMBL/GenBank/DDBJ databases">
        <title>The Genome Sequence of Anopheles farauti FAR1 (V2).</title>
        <authorList>
            <consortium name="The Broad Institute Genomics Platform"/>
            <person name="Neafsey D.E."/>
            <person name="Besansky N."/>
            <person name="Howell P."/>
            <person name="Walton C."/>
            <person name="Young S.K."/>
            <person name="Zeng Q."/>
            <person name="Gargeya S."/>
            <person name="Fitzgerald M."/>
            <person name="Haas B."/>
            <person name="Abouelleil A."/>
            <person name="Allen A.W."/>
            <person name="Alvarado L."/>
            <person name="Arachchi H.M."/>
            <person name="Berlin A.M."/>
            <person name="Chapman S.B."/>
            <person name="Gainer-Dewar J."/>
            <person name="Goldberg J."/>
            <person name="Griggs A."/>
            <person name="Gujja S."/>
            <person name="Hansen M."/>
            <person name="Howarth C."/>
            <person name="Imamovic A."/>
            <person name="Ireland A."/>
            <person name="Larimer J."/>
            <person name="McCowan C."/>
            <person name="Murphy C."/>
            <person name="Pearson M."/>
            <person name="Poon T.W."/>
            <person name="Priest M."/>
            <person name="Roberts A."/>
            <person name="Saif S."/>
            <person name="Shea T."/>
            <person name="Sisk P."/>
            <person name="Sykes S."/>
            <person name="Wortman J."/>
            <person name="Nusbaum C."/>
            <person name="Birren B."/>
        </authorList>
    </citation>
    <scope>NUCLEOTIDE SEQUENCE [LARGE SCALE GENOMIC DNA]</scope>
    <source>
        <strain evidence="11">FAR1</strain>
    </source>
</reference>
<evidence type="ECO:0000256" key="7">
    <source>
        <dbReference type="ARBA" id="ARBA00023180"/>
    </source>
</evidence>
<protein>
    <recommendedName>
        <fullName evidence="12">Protein sleepless</fullName>
    </recommendedName>
</protein>
<dbReference type="GO" id="GO:0098552">
    <property type="term" value="C:side of membrane"/>
    <property type="evidence" value="ECO:0007669"/>
    <property type="project" value="UniProtKB-KW"/>
</dbReference>
<accession>A0A182Q3A7</accession>
<dbReference type="Proteomes" id="UP000075886">
    <property type="component" value="Unassembled WGS sequence"/>
</dbReference>
<evidence type="ECO:0000256" key="6">
    <source>
        <dbReference type="ARBA" id="ARBA00023136"/>
    </source>
</evidence>
<sequence>MEVGDRVVQSPCKPASKQTGGVSLATVATLNALKQVRLERFYFGVRPSCCSGPRERKGRPILSTETKTRQRNMKQFVLGTIFLLAAVESATAISCYVCNTTDSTTPFQCSEWFERFDRPDLKPIDCSNVYGAKYCIKHIGRFEVCGILCYQCSSANSMYCSDMLVADEASPFKPESCDHVFEAEYCIKSTAMHDGIGAKRYCSSRDLGNYCNYVRNPGDQIEYRSCIYTCDTDGCNSAPHTLTVSSTLLATFVLLPAVSAIFSLVRQ</sequence>
<keyword evidence="7" id="KW-0325">Glycoprotein</keyword>
<evidence type="ECO:0008006" key="12">
    <source>
        <dbReference type="Google" id="ProtNLM"/>
    </source>
</evidence>
<keyword evidence="11" id="KW-1185">Reference proteome</keyword>